<comment type="caution">
    <text evidence="1">The sequence shown here is derived from an EMBL/GenBank/DDBJ whole genome shotgun (WGS) entry which is preliminary data.</text>
</comment>
<accession>A0A8X6X4J9</accession>
<dbReference type="EMBL" id="BMAV01005107">
    <property type="protein sequence ID" value="GFY45899.1"/>
    <property type="molecule type" value="Genomic_DNA"/>
</dbReference>
<evidence type="ECO:0000313" key="2">
    <source>
        <dbReference type="Proteomes" id="UP000886998"/>
    </source>
</evidence>
<gene>
    <name evidence="1" type="ORF">TNIN_320061</name>
</gene>
<evidence type="ECO:0000313" key="1">
    <source>
        <dbReference type="EMBL" id="GFY45899.1"/>
    </source>
</evidence>
<organism evidence="1 2">
    <name type="scientific">Trichonephila inaurata madagascariensis</name>
    <dbReference type="NCBI Taxonomy" id="2747483"/>
    <lineage>
        <taxon>Eukaryota</taxon>
        <taxon>Metazoa</taxon>
        <taxon>Ecdysozoa</taxon>
        <taxon>Arthropoda</taxon>
        <taxon>Chelicerata</taxon>
        <taxon>Arachnida</taxon>
        <taxon>Araneae</taxon>
        <taxon>Araneomorphae</taxon>
        <taxon>Entelegynae</taxon>
        <taxon>Araneoidea</taxon>
        <taxon>Nephilidae</taxon>
        <taxon>Trichonephila</taxon>
        <taxon>Trichonephila inaurata</taxon>
    </lineage>
</organism>
<name>A0A8X6X4J9_9ARAC</name>
<keyword evidence="2" id="KW-1185">Reference proteome</keyword>
<protein>
    <submittedName>
        <fullName evidence="1">Uncharacterized protein</fullName>
    </submittedName>
</protein>
<reference evidence="1" key="1">
    <citation type="submission" date="2020-08" db="EMBL/GenBank/DDBJ databases">
        <title>Multicomponent nature underlies the extraordinary mechanical properties of spider dragline silk.</title>
        <authorList>
            <person name="Kono N."/>
            <person name="Nakamura H."/>
            <person name="Mori M."/>
            <person name="Yoshida Y."/>
            <person name="Ohtoshi R."/>
            <person name="Malay A.D."/>
            <person name="Moran D.A.P."/>
            <person name="Tomita M."/>
            <person name="Numata K."/>
            <person name="Arakawa K."/>
        </authorList>
    </citation>
    <scope>NUCLEOTIDE SEQUENCE</scope>
</reference>
<dbReference type="Proteomes" id="UP000886998">
    <property type="component" value="Unassembled WGS sequence"/>
</dbReference>
<sequence length="90" mass="10200">MDKDRRWTLLELDRISGIEKRTVHRTLRNEPHLRKTCSMVSTACVDGSFKGGCTMQYTPTILLAGNKMAINSCHERSPSMNFCSGHTKQN</sequence>
<dbReference type="OrthoDB" id="10017160at2759"/>
<proteinExistence type="predicted"/>
<dbReference type="AlphaFoldDB" id="A0A8X6X4J9"/>